<dbReference type="InterPro" id="IPR004263">
    <property type="entry name" value="Exostosin"/>
</dbReference>
<dbReference type="InterPro" id="IPR040911">
    <property type="entry name" value="Exostosin_GT47"/>
</dbReference>
<evidence type="ECO:0000313" key="2">
    <source>
        <dbReference type="EMBL" id="SVB28139.1"/>
    </source>
</evidence>
<sequence>MKIFIFEPEKYFDKQLVRHIDLKACFGNLEHETYFPKELCDVVQNPESADFIIFPYDLTRPIMDLGLFGLLGLFDVCNIFQKYYWKFIFIYTEDLSWKIPMGGTWLRLSFDKRILSNESIAIPLFFRHKRFASIANCRMKANFVGAVNTHPIRGKLISYLSEENLWSKIILLIRGEFHGPIIDGTERIKRELQFNNAMKRSYMTFCPRGTAMTSNRFFQAMSLGRVPIIIAEHCALPFEEEINYEDFCFNLSYDRLDEVSRILDTGDKELGKMCKSSYKIYSEYLSLESYGVKLVCFLKKNKEKIYEHRKNDGIFHCQLEMECLYDYCYNYLSKYYEAQELINTVQLAQEINKMTKDPKKIERTNSIILDCREIVNMRAGDTVMKYMKGLIEYMKNDFGIKHSKYSMNSIDDFHALTDIYAEKLLK</sequence>
<evidence type="ECO:0000259" key="1">
    <source>
        <dbReference type="Pfam" id="PF03016"/>
    </source>
</evidence>
<feature type="domain" description="Exostosin GT47" evidence="1">
    <location>
        <begin position="145"/>
        <end position="263"/>
    </location>
</feature>
<organism evidence="2">
    <name type="scientific">marine metagenome</name>
    <dbReference type="NCBI Taxonomy" id="408172"/>
    <lineage>
        <taxon>unclassified sequences</taxon>
        <taxon>metagenomes</taxon>
        <taxon>ecological metagenomes</taxon>
    </lineage>
</organism>
<dbReference type="EMBL" id="UINC01035553">
    <property type="protein sequence ID" value="SVB28139.1"/>
    <property type="molecule type" value="Genomic_DNA"/>
</dbReference>
<protein>
    <recommendedName>
        <fullName evidence="1">Exostosin GT47 domain-containing protein</fullName>
    </recommendedName>
</protein>
<dbReference type="GO" id="GO:0016757">
    <property type="term" value="F:glycosyltransferase activity"/>
    <property type="evidence" value="ECO:0007669"/>
    <property type="project" value="InterPro"/>
</dbReference>
<dbReference type="Pfam" id="PF03016">
    <property type="entry name" value="Exostosin_GT47"/>
    <property type="match status" value="1"/>
</dbReference>
<name>A0A382CQI1_9ZZZZ</name>
<dbReference type="PANTHER" id="PTHR11062">
    <property type="entry name" value="EXOSTOSIN HEPARAN SULFATE GLYCOSYLTRANSFERASE -RELATED"/>
    <property type="match status" value="1"/>
</dbReference>
<proteinExistence type="predicted"/>
<gene>
    <name evidence="2" type="ORF">METZ01_LOCUS180993</name>
</gene>
<dbReference type="AlphaFoldDB" id="A0A382CQI1"/>
<reference evidence="2" key="1">
    <citation type="submission" date="2018-05" db="EMBL/GenBank/DDBJ databases">
        <authorList>
            <person name="Lanie J.A."/>
            <person name="Ng W.-L."/>
            <person name="Kazmierczak K.M."/>
            <person name="Andrzejewski T.M."/>
            <person name="Davidsen T.M."/>
            <person name="Wayne K.J."/>
            <person name="Tettelin H."/>
            <person name="Glass J.I."/>
            <person name="Rusch D."/>
            <person name="Podicherti R."/>
            <person name="Tsui H.-C.T."/>
            <person name="Winkler M.E."/>
        </authorList>
    </citation>
    <scope>NUCLEOTIDE SEQUENCE</scope>
</reference>
<accession>A0A382CQI1</accession>